<dbReference type="Proteomes" id="UP001211907">
    <property type="component" value="Unassembled WGS sequence"/>
</dbReference>
<dbReference type="AlphaFoldDB" id="A0AAD5T597"/>
<proteinExistence type="predicted"/>
<evidence type="ECO:0000313" key="5">
    <source>
        <dbReference type="Proteomes" id="UP001211907"/>
    </source>
</evidence>
<name>A0AAD5T597_9FUNG</name>
<keyword evidence="5" id="KW-1185">Reference proteome</keyword>
<gene>
    <name evidence="4" type="ORF">HK100_010459</name>
</gene>
<feature type="coiled-coil region" evidence="1">
    <location>
        <begin position="340"/>
        <end position="381"/>
    </location>
</feature>
<reference evidence="4" key="1">
    <citation type="submission" date="2020-05" db="EMBL/GenBank/DDBJ databases">
        <title>Phylogenomic resolution of chytrid fungi.</title>
        <authorList>
            <person name="Stajich J.E."/>
            <person name="Amses K."/>
            <person name="Simmons R."/>
            <person name="Seto K."/>
            <person name="Myers J."/>
            <person name="Bonds A."/>
            <person name="Quandt C.A."/>
            <person name="Barry K."/>
            <person name="Liu P."/>
            <person name="Grigoriev I."/>
            <person name="Longcore J.E."/>
            <person name="James T.Y."/>
        </authorList>
    </citation>
    <scope>NUCLEOTIDE SEQUENCE</scope>
    <source>
        <strain evidence="4">JEL0513</strain>
    </source>
</reference>
<dbReference type="InterPro" id="IPR028933">
    <property type="entry name" value="Lebercilin_dom"/>
</dbReference>
<dbReference type="EMBL" id="JADGJH010000578">
    <property type="protein sequence ID" value="KAJ3126063.1"/>
    <property type="molecule type" value="Genomic_DNA"/>
</dbReference>
<keyword evidence="1" id="KW-0175">Coiled coil</keyword>
<feature type="domain" description="Lebercilin" evidence="3">
    <location>
        <begin position="183"/>
        <end position="374"/>
    </location>
</feature>
<evidence type="ECO:0000313" key="4">
    <source>
        <dbReference type="EMBL" id="KAJ3126063.1"/>
    </source>
</evidence>
<feature type="region of interest" description="Disordered" evidence="2">
    <location>
        <begin position="436"/>
        <end position="460"/>
    </location>
</feature>
<accession>A0AAD5T597</accession>
<feature type="region of interest" description="Disordered" evidence="2">
    <location>
        <begin position="522"/>
        <end position="548"/>
    </location>
</feature>
<sequence>MAQPFQFYEGALTQAAFIVSASENSNKVVNKSANSASTLLSESCETCQLEPLETTNRENSDNEYDFDFEHPEDLIYTESRLSPLPPQPMPTLNESKQKPLVLHKPKALPKYEGRTHPLLVPANIHPTSGVFYHKLSAKKKQLRKTATSGTVKRFGKIQSKEPIVQQRKMESILYETRPKNKDTQAVVKTDFEQIAKLSLAVDTLKSKLRDRDEEIKTLKIVNRRQEMCLNSRDKSQTELPRQYHTQLEDFRALRQTHALCAVKISNAEKSSQEHIEETVQLREKIAKLAMIIKTRCCGNSVEKMQIVINRLKTDVCEKDGNISDLEKKLKILESGNTIVIRDLRSKNGKLAKELEEIKTKVKEITEKLEEKDRQIAAISIQSLLHPDGNAIIMFPQNVANAPHQFRQHPTSKLNLTQTTLSSTTAKATTRINLQQSVHKPTLQKHQKSTSPPMKPNNDKKIRTWNLAGFDVSGEGGSMSDTIDLQKIHEMLHMVEQSEETPVAIVARRFLLMQKAAVERLISPEEEPQMPPVAAKQNARTDITKSDSE</sequence>
<evidence type="ECO:0000256" key="1">
    <source>
        <dbReference type="SAM" id="Coils"/>
    </source>
</evidence>
<comment type="caution">
    <text evidence="4">The sequence shown here is derived from an EMBL/GenBank/DDBJ whole genome shotgun (WGS) entry which is preliminary data.</text>
</comment>
<evidence type="ECO:0000259" key="3">
    <source>
        <dbReference type="Pfam" id="PF15619"/>
    </source>
</evidence>
<organism evidence="4 5">
    <name type="scientific">Physocladia obscura</name>
    <dbReference type="NCBI Taxonomy" id="109957"/>
    <lineage>
        <taxon>Eukaryota</taxon>
        <taxon>Fungi</taxon>
        <taxon>Fungi incertae sedis</taxon>
        <taxon>Chytridiomycota</taxon>
        <taxon>Chytridiomycota incertae sedis</taxon>
        <taxon>Chytridiomycetes</taxon>
        <taxon>Chytridiales</taxon>
        <taxon>Chytriomycetaceae</taxon>
        <taxon>Physocladia</taxon>
    </lineage>
</organism>
<protein>
    <recommendedName>
        <fullName evidence="3">Lebercilin domain-containing protein</fullName>
    </recommendedName>
</protein>
<dbReference type="Pfam" id="PF15619">
    <property type="entry name" value="Lebercilin"/>
    <property type="match status" value="1"/>
</dbReference>
<evidence type="ECO:0000256" key="2">
    <source>
        <dbReference type="SAM" id="MobiDB-lite"/>
    </source>
</evidence>